<evidence type="ECO:0000313" key="1">
    <source>
        <dbReference type="EMBL" id="KAH7911864.1"/>
    </source>
</evidence>
<accession>A0ACB8AEZ5</accession>
<name>A0ACB8AEZ5_9AGAM</name>
<keyword evidence="2" id="KW-1185">Reference proteome</keyword>
<evidence type="ECO:0000313" key="2">
    <source>
        <dbReference type="Proteomes" id="UP000790377"/>
    </source>
</evidence>
<dbReference type="Proteomes" id="UP000790377">
    <property type="component" value="Unassembled WGS sequence"/>
</dbReference>
<organism evidence="1 2">
    <name type="scientific">Hygrophoropsis aurantiaca</name>
    <dbReference type="NCBI Taxonomy" id="72124"/>
    <lineage>
        <taxon>Eukaryota</taxon>
        <taxon>Fungi</taxon>
        <taxon>Dikarya</taxon>
        <taxon>Basidiomycota</taxon>
        <taxon>Agaricomycotina</taxon>
        <taxon>Agaricomycetes</taxon>
        <taxon>Agaricomycetidae</taxon>
        <taxon>Boletales</taxon>
        <taxon>Coniophorineae</taxon>
        <taxon>Hygrophoropsidaceae</taxon>
        <taxon>Hygrophoropsis</taxon>
    </lineage>
</organism>
<sequence>MDPKIPMDTQCIQKLLAERNHDLAVVGAEIARAFEELVKLEDKKARVQNVVKELEALMSPVRRMPTDIITHIFEECVRQEILPTANPRKAPMLLAQVCRSWRELIFSMPCLWTTLKMEFPSTSSNWTTVMQSIIMTMHLWISRSKLLPISFYLDHPKGSPIPWSALIPLDQQILTMGTRLKELTLHFSSQALSSLLTFTQSPLPSLRRLELEISNSLPSRENPPALIFHSAPSLRVLSIAWCSLDLRDFQVPWSQLTELRLQYEASSFWNPAHSDYLVVLSQCVNLKACYLGLGSSLDTAPFDLDSIEPVTLPRVEIFKTRIYAQTPYLERFFDALDLPKLRTFEIQNASLALGSFNGQTECLPFLVRSGGTLENVSFVRIDIPDVAVVTCLKQLPCLKSIQFLAGLLRLNHDLISALTLPETSDLSQLVCPHLESLHLRCSAGMSVEAIAALVDSRCVSEPRLRGFHLQFATFEYGVDTRDEKIAALESRLKDHIDAGLYVELTKSGM</sequence>
<gene>
    <name evidence="1" type="ORF">BJ138DRAFT_863228</name>
</gene>
<comment type="caution">
    <text evidence="1">The sequence shown here is derived from an EMBL/GenBank/DDBJ whole genome shotgun (WGS) entry which is preliminary data.</text>
</comment>
<reference evidence="1" key="1">
    <citation type="journal article" date="2021" name="New Phytol.">
        <title>Evolutionary innovations through gain and loss of genes in the ectomycorrhizal Boletales.</title>
        <authorList>
            <person name="Wu G."/>
            <person name="Miyauchi S."/>
            <person name="Morin E."/>
            <person name="Kuo A."/>
            <person name="Drula E."/>
            <person name="Varga T."/>
            <person name="Kohler A."/>
            <person name="Feng B."/>
            <person name="Cao Y."/>
            <person name="Lipzen A."/>
            <person name="Daum C."/>
            <person name="Hundley H."/>
            <person name="Pangilinan J."/>
            <person name="Johnson J."/>
            <person name="Barry K."/>
            <person name="LaButti K."/>
            <person name="Ng V."/>
            <person name="Ahrendt S."/>
            <person name="Min B."/>
            <person name="Choi I.G."/>
            <person name="Park H."/>
            <person name="Plett J.M."/>
            <person name="Magnuson J."/>
            <person name="Spatafora J.W."/>
            <person name="Nagy L.G."/>
            <person name="Henrissat B."/>
            <person name="Grigoriev I.V."/>
            <person name="Yang Z.L."/>
            <person name="Xu J."/>
            <person name="Martin F.M."/>
        </authorList>
    </citation>
    <scope>NUCLEOTIDE SEQUENCE</scope>
    <source>
        <strain evidence="1">ATCC 28755</strain>
    </source>
</reference>
<proteinExistence type="predicted"/>
<protein>
    <submittedName>
        <fullName evidence="1">Uncharacterized protein</fullName>
    </submittedName>
</protein>
<dbReference type="EMBL" id="MU267665">
    <property type="protein sequence ID" value="KAH7911864.1"/>
    <property type="molecule type" value="Genomic_DNA"/>
</dbReference>